<dbReference type="AlphaFoldDB" id="A0A8J8T0Y1"/>
<protein>
    <submittedName>
        <fullName evidence="1">Uncharacterized protein</fullName>
    </submittedName>
</protein>
<name>A0A8J8T0Y1_HALGN</name>
<reference evidence="1" key="1">
    <citation type="submission" date="2019-06" db="EMBL/GenBank/DDBJ databases">
        <authorList>
            <person name="Zheng W."/>
        </authorList>
    </citation>
    <scope>NUCLEOTIDE SEQUENCE</scope>
    <source>
        <strain evidence="1">QDHG01</strain>
    </source>
</reference>
<comment type="caution">
    <text evidence="1">The sequence shown here is derived from an EMBL/GenBank/DDBJ whole genome shotgun (WGS) entry which is preliminary data.</text>
</comment>
<gene>
    <name evidence="1" type="ORF">FGO68_gene9253</name>
</gene>
<dbReference type="Proteomes" id="UP000785679">
    <property type="component" value="Unassembled WGS sequence"/>
</dbReference>
<evidence type="ECO:0000313" key="1">
    <source>
        <dbReference type="EMBL" id="TNV78139.1"/>
    </source>
</evidence>
<keyword evidence="2" id="KW-1185">Reference proteome</keyword>
<proteinExistence type="predicted"/>
<dbReference type="EMBL" id="RRYP01010822">
    <property type="protein sequence ID" value="TNV78139.1"/>
    <property type="molecule type" value="Genomic_DNA"/>
</dbReference>
<accession>A0A8J8T0Y1</accession>
<evidence type="ECO:0000313" key="2">
    <source>
        <dbReference type="Proteomes" id="UP000785679"/>
    </source>
</evidence>
<organism evidence="1 2">
    <name type="scientific">Halteria grandinella</name>
    <dbReference type="NCBI Taxonomy" id="5974"/>
    <lineage>
        <taxon>Eukaryota</taxon>
        <taxon>Sar</taxon>
        <taxon>Alveolata</taxon>
        <taxon>Ciliophora</taxon>
        <taxon>Intramacronucleata</taxon>
        <taxon>Spirotrichea</taxon>
        <taxon>Stichotrichia</taxon>
        <taxon>Sporadotrichida</taxon>
        <taxon>Halteriidae</taxon>
        <taxon>Halteria</taxon>
    </lineage>
</organism>
<sequence>MEINPKRAQNFHFGKVKGKYLIFDIFSYVFDKKKVLKFLHRISPTYRFTLVANYLSVNSLIEKVPIFALHLINPAPTLAQLRKLRLRVELDQQNPEILFSLEFIDTVSLSRQDDHNNLLEKFIKAGKCKGMRKMVVNIKKISDLHSIFINEAVYQSVSHFEKLEIRYHQRAQINQQEYNSKPQAIFKIKGRETMQQLASKLREKVLNYNIAGLQGKKEFISDLHRFCGHGAEENFKLIVQGYSPISLDKEKLQRFKEIEVHNKRIDYEFITISNDASTAIKQIRELSSFSTSSTFANSELFFPLMSFEEVMSGQYLPFRKIWVNCDTDMATERVFMKQPKVKQITIDLQRTQNQEKIYGWFSAFNKLQKIRIKGFMIHEIDSIQEKLKVLYIQGKIRQDPQDIIFYTGLV</sequence>